<dbReference type="Proteomes" id="UP001362999">
    <property type="component" value="Unassembled WGS sequence"/>
</dbReference>
<organism evidence="1 2">
    <name type="scientific">Favolaschia claudopus</name>
    <dbReference type="NCBI Taxonomy" id="2862362"/>
    <lineage>
        <taxon>Eukaryota</taxon>
        <taxon>Fungi</taxon>
        <taxon>Dikarya</taxon>
        <taxon>Basidiomycota</taxon>
        <taxon>Agaricomycotina</taxon>
        <taxon>Agaricomycetes</taxon>
        <taxon>Agaricomycetidae</taxon>
        <taxon>Agaricales</taxon>
        <taxon>Marasmiineae</taxon>
        <taxon>Mycenaceae</taxon>
        <taxon>Favolaschia</taxon>
    </lineage>
</organism>
<dbReference type="AlphaFoldDB" id="A0AAW0DH36"/>
<name>A0AAW0DH36_9AGAR</name>
<keyword evidence="2" id="KW-1185">Reference proteome</keyword>
<evidence type="ECO:0000313" key="1">
    <source>
        <dbReference type="EMBL" id="KAK7050189.1"/>
    </source>
</evidence>
<reference evidence="1 2" key="1">
    <citation type="journal article" date="2024" name="J Genomics">
        <title>Draft genome sequencing and assembly of Favolaschia claudopus CIRM-BRFM 2984 isolated from oak limbs.</title>
        <authorList>
            <person name="Navarro D."/>
            <person name="Drula E."/>
            <person name="Chaduli D."/>
            <person name="Cazenave R."/>
            <person name="Ahrendt S."/>
            <person name="Wang J."/>
            <person name="Lipzen A."/>
            <person name="Daum C."/>
            <person name="Barry K."/>
            <person name="Grigoriev I.V."/>
            <person name="Favel A."/>
            <person name="Rosso M.N."/>
            <person name="Martin F."/>
        </authorList>
    </citation>
    <scope>NUCLEOTIDE SEQUENCE [LARGE SCALE GENOMIC DNA]</scope>
    <source>
        <strain evidence="1 2">CIRM-BRFM 2984</strain>
    </source>
</reference>
<dbReference type="EMBL" id="JAWWNJ010000008">
    <property type="protein sequence ID" value="KAK7050189.1"/>
    <property type="molecule type" value="Genomic_DNA"/>
</dbReference>
<proteinExistence type="predicted"/>
<comment type="caution">
    <text evidence="1">The sequence shown here is derived from an EMBL/GenBank/DDBJ whole genome shotgun (WGS) entry which is preliminary data.</text>
</comment>
<sequence>MSPSNSVLSTIHKIISSITPLPGAGASVSERVLYPVPHIASHVEEYAVDLMQRKGYDQKVDCVLYATDERVPIVVPVPFNIGTDVNTATIDELFVHAYVAYAGLANIVDMSKGRRTVITHNFAPLEYPYTIFYTPPGVIEPKNMSLATNRGRIPWKGNILVVKHQAYPEVPMDVPREEITRINIMKLAIRDVAVCFMTHELESVGRLGSSWVRKLDLVATIAVLSPKAYAKATSCTALEAVANAKFQIPLVRYLSRPSAYCTSMDIFWLH</sequence>
<gene>
    <name evidence="1" type="ORF">R3P38DRAFT_2763245</name>
</gene>
<evidence type="ECO:0000313" key="2">
    <source>
        <dbReference type="Proteomes" id="UP001362999"/>
    </source>
</evidence>
<accession>A0AAW0DH36</accession>
<protein>
    <submittedName>
        <fullName evidence="1">Uncharacterized protein</fullName>
    </submittedName>
</protein>